<keyword evidence="4 6" id="KW-1133">Transmembrane helix</keyword>
<dbReference type="InterPro" id="IPR018076">
    <property type="entry name" value="T2SS_GspF_dom"/>
</dbReference>
<evidence type="ECO:0000256" key="1">
    <source>
        <dbReference type="ARBA" id="ARBA00004651"/>
    </source>
</evidence>
<dbReference type="AlphaFoldDB" id="A0A367Y7S7"/>
<dbReference type="Proteomes" id="UP000253508">
    <property type="component" value="Unassembled WGS sequence"/>
</dbReference>
<feature type="domain" description="Type II secretion system protein GspF" evidence="7">
    <location>
        <begin position="180"/>
        <end position="303"/>
    </location>
</feature>
<comment type="subcellular location">
    <subcellularLocation>
        <location evidence="1">Cell membrane</location>
        <topology evidence="1">Multi-pass membrane protein</topology>
    </subcellularLocation>
</comment>
<dbReference type="PANTHER" id="PTHR35007:SF2">
    <property type="entry name" value="PILUS ASSEMBLE PROTEIN"/>
    <property type="match status" value="1"/>
</dbReference>
<evidence type="ECO:0000256" key="2">
    <source>
        <dbReference type="ARBA" id="ARBA00022475"/>
    </source>
</evidence>
<dbReference type="GO" id="GO:0005886">
    <property type="term" value="C:plasma membrane"/>
    <property type="evidence" value="ECO:0007669"/>
    <property type="project" value="UniProtKB-SubCell"/>
</dbReference>
<evidence type="ECO:0000313" key="9">
    <source>
        <dbReference type="Proteomes" id="UP000253508"/>
    </source>
</evidence>
<evidence type="ECO:0000259" key="7">
    <source>
        <dbReference type="Pfam" id="PF00482"/>
    </source>
</evidence>
<gene>
    <name evidence="8" type="ORF">DTO57_04820</name>
</gene>
<dbReference type="PANTHER" id="PTHR35007">
    <property type="entry name" value="INTEGRAL MEMBRANE PROTEIN-RELATED"/>
    <property type="match status" value="1"/>
</dbReference>
<name>A0A367Y7S7_9MICO</name>
<evidence type="ECO:0000256" key="3">
    <source>
        <dbReference type="ARBA" id="ARBA00022692"/>
    </source>
</evidence>
<keyword evidence="3 6" id="KW-0812">Transmembrane</keyword>
<keyword evidence="2" id="KW-1003">Cell membrane</keyword>
<feature type="transmembrane region" description="Helical" evidence="6">
    <location>
        <begin position="115"/>
        <end position="135"/>
    </location>
</feature>
<comment type="caution">
    <text evidence="8">The sequence shown here is derived from an EMBL/GenBank/DDBJ whole genome shotgun (WGS) entry which is preliminary data.</text>
</comment>
<feature type="transmembrane region" description="Helical" evidence="6">
    <location>
        <begin position="12"/>
        <end position="34"/>
    </location>
</feature>
<dbReference type="EMBL" id="QORO01000001">
    <property type="protein sequence ID" value="RCK61936.1"/>
    <property type="molecule type" value="Genomic_DNA"/>
</dbReference>
<proteinExistence type="predicted"/>
<keyword evidence="5 6" id="KW-0472">Membrane</keyword>
<accession>A0A367Y7S7</accession>
<evidence type="ECO:0000313" key="8">
    <source>
        <dbReference type="EMBL" id="RCK61936.1"/>
    </source>
</evidence>
<feature type="transmembrane region" description="Helical" evidence="6">
    <location>
        <begin position="141"/>
        <end position="161"/>
    </location>
</feature>
<sequence>MVRVTGLTDVALAIILGGGLGLGLWSIASALPSWRVAPLATRIAPYVRDITDPAGTSLPDRLTDPTLAVARGARALWARAQARFARLAGGSETIELRLTQSGKPADSAAFRGSQLVWAIVGAAAGTLLVLVSVAAGTFAAAVMALPAVGFVGGLVLADVSLTTQAKARVARIEEELPTVLEFLALCLSAGEGILGSVRRVAVVGSGELTAELRAITIEVDTGATLTDSLIGMTRRLQAPVLTRAIDHTVAAIERGSPLSETLQAQAADAREDAKRRLIEAAGRKEIYMMIPLVFGLLPLSILFAIFPGVALLQTGF</sequence>
<organism evidence="8 9">
    <name type="scientific">Microbacterium sorbitolivorans</name>
    <dbReference type="NCBI Taxonomy" id="1867410"/>
    <lineage>
        <taxon>Bacteria</taxon>
        <taxon>Bacillati</taxon>
        <taxon>Actinomycetota</taxon>
        <taxon>Actinomycetes</taxon>
        <taxon>Micrococcales</taxon>
        <taxon>Microbacteriaceae</taxon>
        <taxon>Microbacterium</taxon>
    </lineage>
</organism>
<dbReference type="Pfam" id="PF00482">
    <property type="entry name" value="T2SSF"/>
    <property type="match status" value="1"/>
</dbReference>
<dbReference type="OrthoDB" id="5185234at2"/>
<evidence type="ECO:0000256" key="5">
    <source>
        <dbReference type="ARBA" id="ARBA00023136"/>
    </source>
</evidence>
<keyword evidence="9" id="KW-1185">Reference proteome</keyword>
<reference evidence="8 9" key="1">
    <citation type="submission" date="2018-07" db="EMBL/GenBank/DDBJ databases">
        <title>Microbacterium endoborsara sp. nov., a novel actinobacterium isolated from Borszczowia aralocaspica.</title>
        <authorList>
            <person name="An D."/>
        </authorList>
    </citation>
    <scope>NUCLEOTIDE SEQUENCE [LARGE SCALE GENOMIC DNA]</scope>
    <source>
        <strain evidence="8 9">C1.15228</strain>
    </source>
</reference>
<evidence type="ECO:0000256" key="6">
    <source>
        <dbReference type="SAM" id="Phobius"/>
    </source>
</evidence>
<feature type="transmembrane region" description="Helical" evidence="6">
    <location>
        <begin position="286"/>
        <end position="312"/>
    </location>
</feature>
<evidence type="ECO:0000256" key="4">
    <source>
        <dbReference type="ARBA" id="ARBA00022989"/>
    </source>
</evidence>
<protein>
    <submittedName>
        <fullName evidence="8">Type II secretion system F family protein</fullName>
    </submittedName>
</protein>